<organism evidence="2 3">
    <name type="scientific">Ordospora colligata OC4</name>
    <dbReference type="NCBI Taxonomy" id="1354746"/>
    <lineage>
        <taxon>Eukaryota</taxon>
        <taxon>Fungi</taxon>
        <taxon>Fungi incertae sedis</taxon>
        <taxon>Microsporidia</taxon>
        <taxon>Ordosporidae</taxon>
        <taxon>Ordospora</taxon>
    </lineage>
</organism>
<dbReference type="Pfam" id="PF00227">
    <property type="entry name" value="Proteasome"/>
    <property type="match status" value="1"/>
</dbReference>
<dbReference type="InParanoid" id="A0A0B2ULJ3"/>
<dbReference type="VEuPathDB" id="MicrosporidiaDB:M896_040320"/>
<evidence type="ECO:0000313" key="2">
    <source>
        <dbReference type="EMBL" id="KHN69840.1"/>
    </source>
</evidence>
<dbReference type="STRING" id="1354746.A0A0B2ULJ3"/>
<sequence length="242" mass="27082">MSSLDFCTIYTPTGQISQLSYAQKAADAGDTCIGIKNANGIVFVVEKPKVSALYVLESDERINKVSDSVMMVCSGVMSDMFYVPHAIKGDVFRHKDDVGEVPSAGFMKMYLNRLFHYFTRNINLRVLGVNALCSVYKEGKFSLLHTDCTGRTVSYKASCLGKGTRRIKTELEKLDIDGMSIEQMVETGIKMLYIAHDPSKDKAFDIEVGVMSLQTEGNLKRLEMHDIQHFVDKYKDISADED</sequence>
<keyword evidence="3" id="KW-1185">Reference proteome</keyword>
<proteinExistence type="predicted"/>
<dbReference type="FunCoup" id="A0A0B2ULJ3">
    <property type="interactions" value="309"/>
</dbReference>
<comment type="caution">
    <text evidence="2">The sequence shown here is derived from an EMBL/GenBank/DDBJ whole genome shotgun (WGS) entry which is preliminary data.</text>
</comment>
<evidence type="ECO:0000256" key="1">
    <source>
        <dbReference type="ARBA" id="ARBA00022942"/>
    </source>
</evidence>
<dbReference type="SUPFAM" id="SSF56235">
    <property type="entry name" value="N-terminal nucleophile aminohydrolases (Ntn hydrolases)"/>
    <property type="match status" value="1"/>
</dbReference>
<dbReference type="EMBL" id="JOKQ01000004">
    <property type="protein sequence ID" value="KHN69840.1"/>
    <property type="molecule type" value="Genomic_DNA"/>
</dbReference>
<dbReference type="InterPro" id="IPR001353">
    <property type="entry name" value="Proteasome_sua/b"/>
</dbReference>
<keyword evidence="1 2" id="KW-0647">Proteasome</keyword>
<reference evidence="2 3" key="1">
    <citation type="journal article" date="2014" name="MBio">
        <title>The Ordospora colligata genome; evolution of extreme reduction in microsporidia and host-to-parasite horizontal gene transfer.</title>
        <authorList>
            <person name="Pombert J.-F."/>
            <person name="Haag K.L."/>
            <person name="Beidas S."/>
            <person name="Ebert D."/>
            <person name="Keeling P.J."/>
        </authorList>
    </citation>
    <scope>NUCLEOTIDE SEQUENCE [LARGE SCALE GENOMIC DNA]</scope>
    <source>
        <strain evidence="2 3">OC4</strain>
    </source>
</reference>
<dbReference type="PANTHER" id="PTHR11599">
    <property type="entry name" value="PROTEASOME SUBUNIT ALPHA/BETA"/>
    <property type="match status" value="1"/>
</dbReference>
<dbReference type="HOGENOM" id="CLU_035750_0_0_1"/>
<protein>
    <submittedName>
        <fullName evidence="2">Subunit alpha of proteasome</fullName>
    </submittedName>
</protein>
<name>A0A0B2ULJ3_9MICR</name>
<accession>A0A0B2ULJ3</accession>
<dbReference type="OrthoDB" id="40134at2759"/>
<gene>
    <name evidence="2" type="ORF">M896_040320</name>
</gene>
<dbReference type="GO" id="GO:0005839">
    <property type="term" value="C:proteasome core complex"/>
    <property type="evidence" value="ECO:0007669"/>
    <property type="project" value="InterPro"/>
</dbReference>
<dbReference type="Proteomes" id="UP000031056">
    <property type="component" value="Unassembled WGS sequence"/>
</dbReference>
<dbReference type="AlphaFoldDB" id="A0A0B2ULJ3"/>
<dbReference type="InterPro" id="IPR050115">
    <property type="entry name" value="Proteasome_alpha"/>
</dbReference>
<dbReference type="RefSeq" id="XP_014563882.1">
    <property type="nucleotide sequence ID" value="XM_014708396.1"/>
</dbReference>
<dbReference type="InterPro" id="IPR029055">
    <property type="entry name" value="Ntn_hydrolases_N"/>
</dbReference>
<dbReference type="GeneID" id="26261471"/>
<evidence type="ECO:0000313" key="3">
    <source>
        <dbReference type="Proteomes" id="UP000031056"/>
    </source>
</evidence>
<dbReference type="Gene3D" id="3.60.20.10">
    <property type="entry name" value="Glutamine Phosphoribosylpyrophosphate, subunit 1, domain 1"/>
    <property type="match status" value="1"/>
</dbReference>
<dbReference type="GO" id="GO:0051603">
    <property type="term" value="P:proteolysis involved in protein catabolic process"/>
    <property type="evidence" value="ECO:0007669"/>
    <property type="project" value="InterPro"/>
</dbReference>